<feature type="domain" description="VWFA" evidence="3">
    <location>
        <begin position="213"/>
        <end position="382"/>
    </location>
</feature>
<dbReference type="InterPro" id="IPR002557">
    <property type="entry name" value="Chitin-bd_dom"/>
</dbReference>
<evidence type="ECO:0000259" key="4">
    <source>
        <dbReference type="PROSITE" id="PS50940"/>
    </source>
</evidence>
<dbReference type="Pfam" id="PF00092">
    <property type="entry name" value="VWA"/>
    <property type="match status" value="3"/>
</dbReference>
<dbReference type="PRINTS" id="PR00453">
    <property type="entry name" value="VWFADOMAIN"/>
</dbReference>
<feature type="domain" description="VWFA" evidence="3">
    <location>
        <begin position="397"/>
        <end position="567"/>
    </location>
</feature>
<name>A0AAN8KBB5_PATCE</name>
<dbReference type="SMART" id="SM00327">
    <property type="entry name" value="VWA"/>
    <property type="match status" value="3"/>
</dbReference>
<dbReference type="InterPro" id="IPR036508">
    <property type="entry name" value="Chitin-bd_dom_sf"/>
</dbReference>
<feature type="compositionally biased region" description="Low complexity" evidence="1">
    <location>
        <begin position="826"/>
        <end position="850"/>
    </location>
</feature>
<dbReference type="GO" id="GO:0008061">
    <property type="term" value="F:chitin binding"/>
    <property type="evidence" value="ECO:0007669"/>
    <property type="project" value="InterPro"/>
</dbReference>
<keyword evidence="6" id="KW-1185">Reference proteome</keyword>
<proteinExistence type="predicted"/>
<dbReference type="SUPFAM" id="SSF53300">
    <property type="entry name" value="vWA-like"/>
    <property type="match status" value="3"/>
</dbReference>
<dbReference type="Proteomes" id="UP001347796">
    <property type="component" value="Unassembled WGS sequence"/>
</dbReference>
<dbReference type="CDD" id="cd01450">
    <property type="entry name" value="vWFA_subfamily_ECM"/>
    <property type="match status" value="3"/>
</dbReference>
<evidence type="ECO:0000313" key="6">
    <source>
        <dbReference type="Proteomes" id="UP001347796"/>
    </source>
</evidence>
<dbReference type="Gene3D" id="3.40.50.410">
    <property type="entry name" value="von Willebrand factor, type A domain"/>
    <property type="match status" value="3"/>
</dbReference>
<feature type="compositionally biased region" description="Low complexity" evidence="1">
    <location>
        <begin position="651"/>
        <end position="688"/>
    </location>
</feature>
<gene>
    <name evidence="5" type="ORF">SNE40_003472</name>
</gene>
<evidence type="ECO:0000256" key="2">
    <source>
        <dbReference type="SAM" id="SignalP"/>
    </source>
</evidence>
<evidence type="ECO:0000313" key="5">
    <source>
        <dbReference type="EMBL" id="KAK6191893.1"/>
    </source>
</evidence>
<accession>A0AAN8KBB5</accession>
<evidence type="ECO:0000259" key="3">
    <source>
        <dbReference type="PROSITE" id="PS50234"/>
    </source>
</evidence>
<dbReference type="InterPro" id="IPR036465">
    <property type="entry name" value="vWFA_dom_sf"/>
</dbReference>
<evidence type="ECO:0000256" key="1">
    <source>
        <dbReference type="SAM" id="MobiDB-lite"/>
    </source>
</evidence>
<organism evidence="5 6">
    <name type="scientific">Patella caerulea</name>
    <name type="common">Rayed Mediterranean limpet</name>
    <dbReference type="NCBI Taxonomy" id="87958"/>
    <lineage>
        <taxon>Eukaryota</taxon>
        <taxon>Metazoa</taxon>
        <taxon>Spiralia</taxon>
        <taxon>Lophotrochozoa</taxon>
        <taxon>Mollusca</taxon>
        <taxon>Gastropoda</taxon>
        <taxon>Patellogastropoda</taxon>
        <taxon>Patelloidea</taxon>
        <taxon>Patellidae</taxon>
        <taxon>Patella</taxon>
    </lineage>
</organism>
<protein>
    <submittedName>
        <fullName evidence="5">Uncharacterized protein</fullName>
    </submittedName>
</protein>
<dbReference type="SUPFAM" id="SSF57625">
    <property type="entry name" value="Invertebrate chitin-binding proteins"/>
    <property type="match status" value="2"/>
</dbReference>
<dbReference type="InterPro" id="IPR050525">
    <property type="entry name" value="ECM_Assembly_Org"/>
</dbReference>
<dbReference type="PROSITE" id="PS50940">
    <property type="entry name" value="CHIT_BIND_II"/>
    <property type="match status" value="1"/>
</dbReference>
<feature type="domain" description="VWFA" evidence="3">
    <location>
        <begin position="30"/>
        <end position="198"/>
    </location>
</feature>
<dbReference type="Pfam" id="PF01607">
    <property type="entry name" value="CBM_14"/>
    <property type="match status" value="2"/>
</dbReference>
<dbReference type="SMART" id="SM00494">
    <property type="entry name" value="ChtBD2"/>
    <property type="match status" value="2"/>
</dbReference>
<dbReference type="InterPro" id="IPR002035">
    <property type="entry name" value="VWF_A"/>
</dbReference>
<dbReference type="PANTHER" id="PTHR24020">
    <property type="entry name" value="COLLAGEN ALPHA"/>
    <property type="match status" value="1"/>
</dbReference>
<feature type="region of interest" description="Disordered" evidence="1">
    <location>
        <begin position="614"/>
        <end position="852"/>
    </location>
</feature>
<dbReference type="GO" id="GO:0005576">
    <property type="term" value="C:extracellular region"/>
    <property type="evidence" value="ECO:0007669"/>
    <property type="project" value="InterPro"/>
</dbReference>
<comment type="caution">
    <text evidence="5">The sequence shown here is derived from an EMBL/GenBank/DDBJ whole genome shotgun (WGS) entry which is preliminary data.</text>
</comment>
<dbReference type="PANTHER" id="PTHR24020:SF84">
    <property type="entry name" value="VWFA DOMAIN-CONTAINING PROTEIN"/>
    <property type="match status" value="1"/>
</dbReference>
<feature type="signal peptide" evidence="2">
    <location>
        <begin position="1"/>
        <end position="18"/>
    </location>
</feature>
<feature type="chain" id="PRO_5042850737" evidence="2">
    <location>
        <begin position="19"/>
        <end position="1241"/>
    </location>
</feature>
<keyword evidence="2" id="KW-0732">Signal</keyword>
<dbReference type="AlphaFoldDB" id="A0AAN8KBB5"/>
<dbReference type="Gene3D" id="2.170.140.10">
    <property type="entry name" value="Chitin binding domain"/>
    <property type="match status" value="1"/>
</dbReference>
<feature type="compositionally biased region" description="Low complexity" evidence="1">
    <location>
        <begin position="709"/>
        <end position="810"/>
    </location>
</feature>
<sequence>MNPSLILVLAIVVPGVLSVNYTRSCKQLLDVVAIVDSSDSITDGSFNLIKSSLQDIVADLRIGENETRLGIILYSSDITSRIPFSDDPDYLLQAIAELKHAREGTNTALAIEDMIVMFETEGRDGIPKVGIVVTDGISKNTTATIEQAKIAKEANIKMFAVGISSKVNMPELMAIASPGNPVLFGETFHSLGTILQKVVKRSCPERECHDYLEIIAVVDGSDSISSEDFEAVTAALRNLVEEVNVSPQRTRFGVILYSSSITKVISLSDNKTYLLEEINNLTPSRDGTETAMALEEMYRMFVNESRPGVPRIGLVITDGISKNTSSTIEQANLLKTNMSVNMFAVGISNKSDINELTGIASLDRNILTIDYFDDLEHILENIVFMFCPLPVCEASLDILVVVDGSDSISAPEFAALKQSLINLVVDFDIGSNSSEARFGVILYSSNITAIIGFSSNATFLRAEIESLDQPRDGTETALALWTMIEMFNNTDQSRVQRIGIVITDGVSKNPNLTAMYAEEAKNSGIIMFAVGVSSNVDETELMAISDENRMFTAENFYQLSGSLMEIVRNLCPGNGSGNPVTPDGISDTTTDDITTESTFITTVILRTSTIKAPVVSDSVSTTQSAGPVSTTPSTDTFPPAVPVSSTPANVPVPTTPSTISPPTVPDSSTPSKSPVSTTPSTDSVSTTPFTNSISPPAVPDSPTPSKAPVSSTLSTGSVSTTLSTSTISPPAVPDSSTPSKAPASTTPSTGSVSTTLSTSTISPPAVPDSSTPSKAPASTTPSTGSVPTTPSTSSISPPAVPVSSTPANVPEPTTPSTVLPPIVPDSSTGSVATTPSTSTVSPPRVTHSSTQATFDDPAVTTTTMKIPTECDGCRIVNGVGFNSHPDNCNQFVRCISDHEGHISAITQDCPVGLYWDQSLLVCNYPETMKCTKDPCYSQPNGALKPSKNCREYYLCNSDVSYLKCCAEGYGFDVSVGMCVINSRCTHCSLDVPVSKVCELTEVSGDRTSYRDSNGDIRSCPAGTGFVLGTCSCSEFLLNPTTPSVAPPTTSEAACDPALYLPFDQDTSDQSGKNNYVHNEGVTVKNGLAYFNGNSGLRIPRFSNMDFSGTNLVIKIRYRPDGPVTSPQSLVTNADCGTTGPIQLLATSTGTSFKFDTDSSQFSVPNQNLGDWTDVEFFYENGVLLGTAGSNISDPASIVSNIGTVDTISGAITRSHYALQIGRGDLFDFFKGWMEYVYVYIC</sequence>
<feature type="compositionally biased region" description="Polar residues" evidence="1">
    <location>
        <begin position="617"/>
        <end position="636"/>
    </location>
</feature>
<dbReference type="PROSITE" id="PS50234">
    <property type="entry name" value="VWFA"/>
    <property type="match status" value="3"/>
</dbReference>
<dbReference type="EMBL" id="JAZGQO010000002">
    <property type="protein sequence ID" value="KAK6191893.1"/>
    <property type="molecule type" value="Genomic_DNA"/>
</dbReference>
<reference evidence="5 6" key="1">
    <citation type="submission" date="2024-01" db="EMBL/GenBank/DDBJ databases">
        <title>The genome of the rayed Mediterranean limpet Patella caerulea (Linnaeus, 1758).</title>
        <authorList>
            <person name="Anh-Thu Weber A."/>
            <person name="Halstead-Nussloch G."/>
        </authorList>
    </citation>
    <scope>NUCLEOTIDE SEQUENCE [LARGE SCALE GENOMIC DNA]</scope>
    <source>
        <strain evidence="5">AATW-2023a</strain>
        <tissue evidence="5">Whole specimen</tissue>
    </source>
</reference>
<feature type="domain" description="Chitin-binding type-2" evidence="4">
    <location>
        <begin position="867"/>
        <end position="932"/>
    </location>
</feature>